<dbReference type="Gene3D" id="3.40.50.720">
    <property type="entry name" value="NAD(P)-binding Rossmann-like Domain"/>
    <property type="match status" value="1"/>
</dbReference>
<dbReference type="InterPro" id="IPR052228">
    <property type="entry name" value="Sec_Metab_Biosynth_Oxidored"/>
</dbReference>
<dbReference type="Pfam" id="PF00106">
    <property type="entry name" value="adh_short"/>
    <property type="match status" value="1"/>
</dbReference>
<sequence>MKTHVITGGTDGIGKAVAHHYLDRGHEVVVVGRNAEKGKAWLDAARQRGAAERAHFVNADLSLIAETRAAADSVRSSFARVDTLVLCARHFRTTRLVTAEGFENTFAHFYLSRFVLSHGLVDLLEAADTPVILNVAGPGGQAQIHWEDLQLAREYDGQRALMQGGRLNDLLGVDFADRRPDTNVRYVLLNPGTVNTSFSGQYASDIMAHIEVIRRSAQSVEEAITPILKVLDDPPTTPLSAFVQGEPLSPHGPGFTIEEARRLHQHTQKLLAASAARTPRG</sequence>
<keyword evidence="1" id="KW-0560">Oxidoreductase</keyword>
<dbReference type="RefSeq" id="WP_119103678.1">
    <property type="nucleotide sequence ID" value="NZ_QXMJ01000173.1"/>
</dbReference>
<organism evidence="2 3">
    <name type="scientific">Streptomyces sporangiiformans</name>
    <dbReference type="NCBI Taxonomy" id="2315329"/>
    <lineage>
        <taxon>Bacteria</taxon>
        <taxon>Bacillati</taxon>
        <taxon>Actinomycetota</taxon>
        <taxon>Actinomycetes</taxon>
        <taxon>Kitasatosporales</taxon>
        <taxon>Streptomycetaceae</taxon>
        <taxon>Streptomyces</taxon>
    </lineage>
</organism>
<dbReference type="PANTHER" id="PTHR47534">
    <property type="entry name" value="YALI0E05731P"/>
    <property type="match status" value="1"/>
</dbReference>
<dbReference type="GO" id="GO:0016491">
    <property type="term" value="F:oxidoreductase activity"/>
    <property type="evidence" value="ECO:0007669"/>
    <property type="project" value="UniProtKB-KW"/>
</dbReference>
<dbReference type="EMBL" id="VCHX02000173">
    <property type="protein sequence ID" value="TPQ18590.1"/>
    <property type="molecule type" value="Genomic_DNA"/>
</dbReference>
<evidence type="ECO:0000313" key="2">
    <source>
        <dbReference type="EMBL" id="TPQ18590.1"/>
    </source>
</evidence>
<evidence type="ECO:0000313" key="3">
    <source>
        <dbReference type="Proteomes" id="UP000317378"/>
    </source>
</evidence>
<comment type="caution">
    <text evidence="2">The sequence shown here is derived from an EMBL/GenBank/DDBJ whole genome shotgun (WGS) entry which is preliminary data.</text>
</comment>
<dbReference type="InterPro" id="IPR036291">
    <property type="entry name" value="NAD(P)-bd_dom_sf"/>
</dbReference>
<dbReference type="AlphaFoldDB" id="A0A505D7K6"/>
<protein>
    <submittedName>
        <fullName evidence="2">SDR family NAD(P)-dependent oxidoreductase</fullName>
    </submittedName>
</protein>
<dbReference type="PRINTS" id="PR00081">
    <property type="entry name" value="GDHRDH"/>
</dbReference>
<reference evidence="2 3" key="1">
    <citation type="submission" date="2019-06" db="EMBL/GenBank/DDBJ databases">
        <title>Streptomyces sporangiiformans sp. nov., a novel actinomycete isolated from soil in Mount Song.</title>
        <authorList>
            <person name="Han L."/>
        </authorList>
    </citation>
    <scope>NUCLEOTIDE SEQUENCE [LARGE SCALE GENOMIC DNA]</scope>
    <source>
        <strain evidence="2 3">NEAU-SSA 1</strain>
    </source>
</reference>
<dbReference type="Proteomes" id="UP000317378">
    <property type="component" value="Unassembled WGS sequence"/>
</dbReference>
<dbReference type="OrthoDB" id="2860165at2"/>
<dbReference type="InterPro" id="IPR002347">
    <property type="entry name" value="SDR_fam"/>
</dbReference>
<dbReference type="PANTHER" id="PTHR47534:SF3">
    <property type="entry name" value="ALCOHOL DEHYDROGENASE-LIKE C-TERMINAL DOMAIN-CONTAINING PROTEIN"/>
    <property type="match status" value="1"/>
</dbReference>
<accession>A0A505D7K6</accession>
<evidence type="ECO:0000256" key="1">
    <source>
        <dbReference type="ARBA" id="ARBA00023002"/>
    </source>
</evidence>
<keyword evidence="3" id="KW-1185">Reference proteome</keyword>
<name>A0A505D7K6_9ACTN</name>
<gene>
    <name evidence="2" type="ORF">FGD71_029970</name>
</gene>
<proteinExistence type="predicted"/>
<dbReference type="SUPFAM" id="SSF51735">
    <property type="entry name" value="NAD(P)-binding Rossmann-fold domains"/>
    <property type="match status" value="1"/>
</dbReference>